<name>A0A2P6ME86_ALKUR</name>
<evidence type="ECO:0000256" key="5">
    <source>
        <dbReference type="ARBA" id="ARBA00023274"/>
    </source>
</evidence>
<evidence type="ECO:0000256" key="4">
    <source>
        <dbReference type="ARBA" id="ARBA00022980"/>
    </source>
</evidence>
<dbReference type="RefSeq" id="WP_105960084.1">
    <property type="nucleotide sequence ID" value="NZ_PVNS01000014.1"/>
</dbReference>
<proteinExistence type="inferred from homology"/>
<dbReference type="Pfam" id="PF00861">
    <property type="entry name" value="Ribosomal_L18p"/>
    <property type="match status" value="1"/>
</dbReference>
<comment type="subunit">
    <text evidence="7">Part of the 50S ribosomal subunit; part of the 5S rRNA/L5/L18/L25 subcomplex. Contacts the 5S and 23S rRNAs.</text>
</comment>
<dbReference type="PANTHER" id="PTHR12899">
    <property type="entry name" value="39S RIBOSOMAL PROTEIN L18, MITOCHONDRIAL"/>
    <property type="match status" value="1"/>
</dbReference>
<dbReference type="GO" id="GO:0022625">
    <property type="term" value="C:cytosolic large ribosomal subunit"/>
    <property type="evidence" value="ECO:0007669"/>
    <property type="project" value="TreeGrafter"/>
</dbReference>
<gene>
    <name evidence="7" type="primary">rplR</name>
    <name evidence="8" type="ORF">C6I21_13940</name>
</gene>
<dbReference type="InterPro" id="IPR004389">
    <property type="entry name" value="Ribosomal_uL18_bac-type"/>
</dbReference>
<dbReference type="GO" id="GO:0008097">
    <property type="term" value="F:5S rRNA binding"/>
    <property type="evidence" value="ECO:0007669"/>
    <property type="project" value="TreeGrafter"/>
</dbReference>
<dbReference type="NCBIfam" id="TIGR00060">
    <property type="entry name" value="L18_bact"/>
    <property type="match status" value="1"/>
</dbReference>
<dbReference type="InterPro" id="IPR057268">
    <property type="entry name" value="Ribosomal_L18"/>
</dbReference>
<dbReference type="PANTHER" id="PTHR12899:SF3">
    <property type="entry name" value="LARGE RIBOSOMAL SUBUNIT PROTEIN UL18M"/>
    <property type="match status" value="1"/>
</dbReference>
<evidence type="ECO:0000256" key="3">
    <source>
        <dbReference type="ARBA" id="ARBA00022884"/>
    </source>
</evidence>
<evidence type="ECO:0000256" key="6">
    <source>
        <dbReference type="ARBA" id="ARBA00035197"/>
    </source>
</evidence>
<dbReference type="OrthoDB" id="9810939at2"/>
<dbReference type="FunFam" id="3.30.420.100:FF:000001">
    <property type="entry name" value="50S ribosomal protein L18"/>
    <property type="match status" value="1"/>
</dbReference>
<comment type="similarity">
    <text evidence="1 7">Belongs to the universal ribosomal protein uL18 family.</text>
</comment>
<evidence type="ECO:0000313" key="8">
    <source>
        <dbReference type="EMBL" id="PRO64593.1"/>
    </source>
</evidence>
<evidence type="ECO:0000256" key="1">
    <source>
        <dbReference type="ARBA" id="ARBA00007116"/>
    </source>
</evidence>
<comment type="function">
    <text evidence="7">This is one of the proteins that bind and probably mediate the attachment of the 5S RNA into the large ribosomal subunit, where it forms part of the central protuberance.</text>
</comment>
<keyword evidence="2 7" id="KW-0699">rRNA-binding</keyword>
<dbReference type="HAMAP" id="MF_01337_B">
    <property type="entry name" value="Ribosomal_uL18_B"/>
    <property type="match status" value="1"/>
</dbReference>
<keyword evidence="5 7" id="KW-0687">Ribonucleoprotein</keyword>
<protein>
    <recommendedName>
        <fullName evidence="6 7">Large ribosomal subunit protein uL18</fullName>
    </recommendedName>
</protein>
<evidence type="ECO:0000256" key="2">
    <source>
        <dbReference type="ARBA" id="ARBA00022730"/>
    </source>
</evidence>
<dbReference type="InterPro" id="IPR005484">
    <property type="entry name" value="Ribosomal_uL18_bac/plant/anim"/>
</dbReference>
<organism evidence="8 9">
    <name type="scientific">Alkalicoccus urumqiensis</name>
    <name type="common">Bacillus urumqiensis</name>
    <dbReference type="NCBI Taxonomy" id="1548213"/>
    <lineage>
        <taxon>Bacteria</taxon>
        <taxon>Bacillati</taxon>
        <taxon>Bacillota</taxon>
        <taxon>Bacilli</taxon>
        <taxon>Bacillales</taxon>
        <taxon>Bacillaceae</taxon>
        <taxon>Alkalicoccus</taxon>
    </lineage>
</organism>
<keyword evidence="3 7" id="KW-0694">RNA-binding</keyword>
<evidence type="ECO:0000256" key="7">
    <source>
        <dbReference type="HAMAP-Rule" id="MF_01337"/>
    </source>
</evidence>
<dbReference type="Gene3D" id="3.30.420.100">
    <property type="match status" value="1"/>
</dbReference>
<keyword evidence="4 7" id="KW-0689">Ribosomal protein</keyword>
<reference evidence="8 9" key="1">
    <citation type="submission" date="2018-03" db="EMBL/GenBank/DDBJ databases">
        <title>Bacillus urumqiensis sp. nov., a moderately haloalkaliphilic bacterium isolated from a salt lake.</title>
        <authorList>
            <person name="Zhao B."/>
            <person name="Liao Z."/>
        </authorList>
    </citation>
    <scope>NUCLEOTIDE SEQUENCE [LARGE SCALE GENOMIC DNA]</scope>
    <source>
        <strain evidence="8 9">BZ-SZ-XJ18</strain>
    </source>
</reference>
<dbReference type="Proteomes" id="UP000243650">
    <property type="component" value="Unassembled WGS sequence"/>
</dbReference>
<dbReference type="EMBL" id="PVNS01000014">
    <property type="protein sequence ID" value="PRO64593.1"/>
    <property type="molecule type" value="Genomic_DNA"/>
</dbReference>
<dbReference type="GO" id="GO:0003735">
    <property type="term" value="F:structural constituent of ribosome"/>
    <property type="evidence" value="ECO:0007669"/>
    <property type="project" value="InterPro"/>
</dbReference>
<dbReference type="AlphaFoldDB" id="A0A2P6ME86"/>
<dbReference type="GO" id="GO:0006412">
    <property type="term" value="P:translation"/>
    <property type="evidence" value="ECO:0007669"/>
    <property type="project" value="UniProtKB-UniRule"/>
</dbReference>
<evidence type="ECO:0000313" key="9">
    <source>
        <dbReference type="Proteomes" id="UP000243650"/>
    </source>
</evidence>
<dbReference type="CDD" id="cd00432">
    <property type="entry name" value="Ribosomal_L18_L5e"/>
    <property type="match status" value="1"/>
</dbReference>
<dbReference type="SUPFAM" id="SSF53137">
    <property type="entry name" value="Translational machinery components"/>
    <property type="match status" value="1"/>
</dbReference>
<sequence length="121" mass="13385">MISKTAKNAVRKKRHAHVRRTITGTAERPRLNVFRSNKHIYAQLIDDTAGVTIAGASSLDDELKNIENGGNKEAARKVGELVAKRALEQNKETVVFDRGGYLYHGRVQELADGAREAGLKF</sequence>
<keyword evidence="9" id="KW-1185">Reference proteome</keyword>
<accession>A0A2P6ME86</accession>
<comment type="caution">
    <text evidence="8">The sequence shown here is derived from an EMBL/GenBank/DDBJ whole genome shotgun (WGS) entry which is preliminary data.</text>
</comment>